<dbReference type="SFLD" id="SFLDS00001">
    <property type="entry name" value="Enolase"/>
    <property type="match status" value="1"/>
</dbReference>
<reference evidence="6" key="1">
    <citation type="journal article" date="2019" name="Int. J. Syst. Evol. Microbiol.">
        <title>The Global Catalogue of Microorganisms (GCM) 10K type strain sequencing project: providing services to taxonomists for standard genome sequencing and annotation.</title>
        <authorList>
            <consortium name="The Broad Institute Genomics Platform"/>
            <consortium name="The Broad Institute Genome Sequencing Center for Infectious Disease"/>
            <person name="Wu L."/>
            <person name="Ma J."/>
        </authorList>
    </citation>
    <scope>NUCLEOTIDE SEQUENCE [LARGE SCALE GENOMIC DNA]</scope>
    <source>
        <strain evidence="6">JCM 17804</strain>
    </source>
</reference>
<evidence type="ECO:0000313" key="6">
    <source>
        <dbReference type="Proteomes" id="UP001500975"/>
    </source>
</evidence>
<keyword evidence="3" id="KW-0460">Magnesium</keyword>
<dbReference type="Pfam" id="PF02746">
    <property type="entry name" value="MR_MLE_N"/>
    <property type="match status" value="1"/>
</dbReference>
<dbReference type="SUPFAM" id="SSF54826">
    <property type="entry name" value="Enolase N-terminal domain-like"/>
    <property type="match status" value="1"/>
</dbReference>
<dbReference type="InterPro" id="IPR029017">
    <property type="entry name" value="Enolase-like_N"/>
</dbReference>
<organism evidence="5 6">
    <name type="scientific">Variovorax defluvii</name>
    <dbReference type="NCBI Taxonomy" id="913761"/>
    <lineage>
        <taxon>Bacteria</taxon>
        <taxon>Pseudomonadati</taxon>
        <taxon>Pseudomonadota</taxon>
        <taxon>Betaproteobacteria</taxon>
        <taxon>Burkholderiales</taxon>
        <taxon>Comamonadaceae</taxon>
        <taxon>Variovorax</taxon>
    </lineage>
</organism>
<keyword evidence="2" id="KW-0479">Metal-binding</keyword>
<dbReference type="CDD" id="cd03316">
    <property type="entry name" value="MR_like"/>
    <property type="match status" value="1"/>
</dbReference>
<evidence type="ECO:0000256" key="2">
    <source>
        <dbReference type="ARBA" id="ARBA00022723"/>
    </source>
</evidence>
<evidence type="ECO:0000259" key="4">
    <source>
        <dbReference type="SMART" id="SM00922"/>
    </source>
</evidence>
<dbReference type="PANTHER" id="PTHR13794">
    <property type="entry name" value="ENOLASE SUPERFAMILY, MANDELATE RACEMASE"/>
    <property type="match status" value="1"/>
</dbReference>
<dbReference type="InterPro" id="IPR036849">
    <property type="entry name" value="Enolase-like_C_sf"/>
</dbReference>
<gene>
    <name evidence="5" type="ORF">GCM10023165_50250</name>
</gene>
<dbReference type="Gene3D" id="3.30.390.10">
    <property type="entry name" value="Enolase-like, N-terminal domain"/>
    <property type="match status" value="1"/>
</dbReference>
<proteinExistence type="predicted"/>
<dbReference type="PANTHER" id="PTHR13794:SF58">
    <property type="entry name" value="MITOCHONDRIAL ENOLASE SUPERFAMILY MEMBER 1"/>
    <property type="match status" value="1"/>
</dbReference>
<protein>
    <submittedName>
        <fullName evidence="5">Enolase C-terminal domain-like protein</fullName>
    </submittedName>
</protein>
<keyword evidence="6" id="KW-1185">Reference proteome</keyword>
<dbReference type="RefSeq" id="WP_345541439.1">
    <property type="nucleotide sequence ID" value="NZ_BAABGJ010000081.1"/>
</dbReference>
<accession>A0ABP8IDY9</accession>
<evidence type="ECO:0000256" key="1">
    <source>
        <dbReference type="ARBA" id="ARBA00001946"/>
    </source>
</evidence>
<dbReference type="InterPro" id="IPR046945">
    <property type="entry name" value="RHMD-like"/>
</dbReference>
<dbReference type="SUPFAM" id="SSF51604">
    <property type="entry name" value="Enolase C-terminal domain-like"/>
    <property type="match status" value="1"/>
</dbReference>
<sequence length="368" mass="39816">MKITQLRIAEVKVPLPQPLRLGDVEIKSRDYVAVRIETDAGVHGDALGYPRGTPLVDTLARVSQGLVGTDPLLRRAGLHGFRLANATSMPVYARALSLLDVALWDLAARHARMPLYKMLGGLRTRAPVTAVAGYYMNTRSVEDIAQEVAMRLDQGYPRVKVMLKGDDPDYDVRYVEAVTRVAQGRVAADAHWTWRSLTEAMRFCRAVDGAGLAFLEDPFGPQDGDLTVALQQKLSTPVAAGEDVIDLRSMRRLADGISVLRVDATTCGGVTGALAALQLAEMGGSTVFPHVFAPLHLHLACAFPQVEGVEFIPPESGADPLDVLLRRPLVVTDGWMAADDEPGAGLELDWARVEARTERAVVVNATGH</sequence>
<dbReference type="Pfam" id="PF13378">
    <property type="entry name" value="MR_MLE_C"/>
    <property type="match status" value="1"/>
</dbReference>
<dbReference type="EMBL" id="BAABGJ010000081">
    <property type="protein sequence ID" value="GAA4356895.1"/>
    <property type="molecule type" value="Genomic_DNA"/>
</dbReference>
<dbReference type="InterPro" id="IPR013341">
    <property type="entry name" value="Mandelate_racemase_N_dom"/>
</dbReference>
<evidence type="ECO:0000313" key="5">
    <source>
        <dbReference type="EMBL" id="GAA4356895.1"/>
    </source>
</evidence>
<dbReference type="Proteomes" id="UP001500975">
    <property type="component" value="Unassembled WGS sequence"/>
</dbReference>
<name>A0ABP8IDY9_9BURK</name>
<dbReference type="InterPro" id="IPR029065">
    <property type="entry name" value="Enolase_C-like"/>
</dbReference>
<dbReference type="InterPro" id="IPR013342">
    <property type="entry name" value="Mandelate_racemase_C"/>
</dbReference>
<dbReference type="Gene3D" id="3.20.20.120">
    <property type="entry name" value="Enolase-like C-terminal domain"/>
    <property type="match status" value="1"/>
</dbReference>
<comment type="cofactor">
    <cofactor evidence="1">
        <name>Mg(2+)</name>
        <dbReference type="ChEBI" id="CHEBI:18420"/>
    </cofactor>
</comment>
<dbReference type="SMART" id="SM00922">
    <property type="entry name" value="MR_MLE"/>
    <property type="match status" value="1"/>
</dbReference>
<evidence type="ECO:0000256" key="3">
    <source>
        <dbReference type="ARBA" id="ARBA00022842"/>
    </source>
</evidence>
<comment type="caution">
    <text evidence="5">The sequence shown here is derived from an EMBL/GenBank/DDBJ whole genome shotgun (WGS) entry which is preliminary data.</text>
</comment>
<feature type="domain" description="Mandelate racemase/muconate lactonizing enzyme C-terminal" evidence="4">
    <location>
        <begin position="141"/>
        <end position="237"/>
    </location>
</feature>